<reference evidence="2" key="1">
    <citation type="submission" date="2016-12" db="EMBL/GenBank/DDBJ databases">
        <title>Discovery of methanogenic haloarchaea.</title>
        <authorList>
            <person name="Sorokin D.Y."/>
            <person name="Makarova K.S."/>
            <person name="Abbas B."/>
            <person name="Ferrer M."/>
            <person name="Golyshin P.N."/>
        </authorList>
    </citation>
    <scope>NUCLEOTIDE SEQUENCE [LARGE SCALE GENOMIC DNA]</scope>
    <source>
        <strain evidence="2">HMET1</strain>
    </source>
</reference>
<organism evidence="2 3">
    <name type="scientific">Methanohalarchaeum thermophilum</name>
    <dbReference type="NCBI Taxonomy" id="1903181"/>
    <lineage>
        <taxon>Archaea</taxon>
        <taxon>Methanobacteriati</taxon>
        <taxon>Methanobacteriota</taxon>
        <taxon>Methanonatronarchaeia</taxon>
        <taxon>Methanonatronarchaeales</taxon>
        <taxon>Methanonatronarchaeaceae</taxon>
        <taxon>Candidatus Methanohalarchaeum</taxon>
    </lineage>
</organism>
<keyword evidence="3" id="KW-1185">Reference proteome</keyword>
<name>A0A1Q6DWM5_METT1</name>
<dbReference type="EMBL" id="MSDW01000001">
    <property type="protein sequence ID" value="OKY78790.1"/>
    <property type="molecule type" value="Genomic_DNA"/>
</dbReference>
<gene>
    <name evidence="2" type="ORF">BTN85_1293</name>
</gene>
<proteinExistence type="predicted"/>
<dbReference type="Proteomes" id="UP000185744">
    <property type="component" value="Unassembled WGS sequence"/>
</dbReference>
<evidence type="ECO:0000313" key="2">
    <source>
        <dbReference type="EMBL" id="OKY78790.1"/>
    </source>
</evidence>
<evidence type="ECO:0000256" key="1">
    <source>
        <dbReference type="SAM" id="MobiDB-lite"/>
    </source>
</evidence>
<protein>
    <submittedName>
        <fullName evidence="2">Uncharacterized protein</fullName>
    </submittedName>
</protein>
<accession>A0A1Q6DWM5</accession>
<sequence>MFFLIYMLPELNKTAINSKNKLDIEEKTTRKPKKSINKKTSNIDYI</sequence>
<comment type="caution">
    <text evidence="2">The sequence shown here is derived from an EMBL/GenBank/DDBJ whole genome shotgun (WGS) entry which is preliminary data.</text>
</comment>
<evidence type="ECO:0000313" key="3">
    <source>
        <dbReference type="Proteomes" id="UP000185744"/>
    </source>
</evidence>
<dbReference type="AlphaFoldDB" id="A0A1Q6DWM5"/>
<feature type="region of interest" description="Disordered" evidence="1">
    <location>
        <begin position="27"/>
        <end position="46"/>
    </location>
</feature>
<dbReference type="InParanoid" id="A0A1Q6DWM5"/>